<reference evidence="3 4" key="1">
    <citation type="journal article" date="2016" name="Mol. Biol. Evol.">
        <title>Comparative Genomics of Early-Diverging Mushroom-Forming Fungi Provides Insights into the Origins of Lignocellulose Decay Capabilities.</title>
        <authorList>
            <person name="Nagy L.G."/>
            <person name="Riley R."/>
            <person name="Tritt A."/>
            <person name="Adam C."/>
            <person name="Daum C."/>
            <person name="Floudas D."/>
            <person name="Sun H."/>
            <person name="Yadav J.S."/>
            <person name="Pangilinan J."/>
            <person name="Larsson K.H."/>
            <person name="Matsuura K."/>
            <person name="Barry K."/>
            <person name="Labutti K."/>
            <person name="Kuo R."/>
            <person name="Ohm R.A."/>
            <person name="Bhattacharya S.S."/>
            <person name="Shirouzu T."/>
            <person name="Yoshinaga Y."/>
            <person name="Martin F.M."/>
            <person name="Grigoriev I.V."/>
            <person name="Hibbett D.S."/>
        </authorList>
    </citation>
    <scope>NUCLEOTIDE SEQUENCE [LARGE SCALE GENOMIC DNA]</scope>
    <source>
        <strain evidence="3 4">93-53</strain>
    </source>
</reference>
<feature type="transmembrane region" description="Helical" evidence="2">
    <location>
        <begin position="443"/>
        <end position="465"/>
    </location>
</feature>
<dbReference type="EMBL" id="KV427624">
    <property type="protein sequence ID" value="KZT06541.1"/>
    <property type="molecule type" value="Genomic_DNA"/>
</dbReference>
<gene>
    <name evidence="3" type="ORF">LAESUDRAFT_679565</name>
</gene>
<organism evidence="3 4">
    <name type="scientific">Laetiporus sulphureus 93-53</name>
    <dbReference type="NCBI Taxonomy" id="1314785"/>
    <lineage>
        <taxon>Eukaryota</taxon>
        <taxon>Fungi</taxon>
        <taxon>Dikarya</taxon>
        <taxon>Basidiomycota</taxon>
        <taxon>Agaricomycotina</taxon>
        <taxon>Agaricomycetes</taxon>
        <taxon>Polyporales</taxon>
        <taxon>Laetiporus</taxon>
    </lineage>
</organism>
<evidence type="ECO:0000313" key="4">
    <source>
        <dbReference type="Proteomes" id="UP000076871"/>
    </source>
</evidence>
<accession>A0A165E9N9</accession>
<evidence type="ECO:0000256" key="1">
    <source>
        <dbReference type="SAM" id="MobiDB-lite"/>
    </source>
</evidence>
<dbReference type="RefSeq" id="XP_040764281.1">
    <property type="nucleotide sequence ID" value="XM_040905703.1"/>
</dbReference>
<keyword evidence="2" id="KW-0812">Transmembrane</keyword>
<dbReference type="InParanoid" id="A0A165E9N9"/>
<keyword evidence="2" id="KW-0472">Membrane</keyword>
<dbReference type="AlphaFoldDB" id="A0A165E9N9"/>
<dbReference type="Proteomes" id="UP000076871">
    <property type="component" value="Unassembled WGS sequence"/>
</dbReference>
<name>A0A165E9N9_9APHY</name>
<evidence type="ECO:0000256" key="2">
    <source>
        <dbReference type="SAM" id="Phobius"/>
    </source>
</evidence>
<dbReference type="PANTHER" id="PTHR12459">
    <property type="entry name" value="TRANSMEMBRANE PROTEIN 135-RELATED"/>
    <property type="match status" value="1"/>
</dbReference>
<evidence type="ECO:0000313" key="3">
    <source>
        <dbReference type="EMBL" id="KZT06541.1"/>
    </source>
</evidence>
<feature type="transmembrane region" description="Helical" evidence="2">
    <location>
        <begin position="412"/>
        <end position="431"/>
    </location>
</feature>
<proteinExistence type="predicted"/>
<protein>
    <recommendedName>
        <fullName evidence="5">Transmembrane protein 135 N-terminal domain-containing protein</fullName>
    </recommendedName>
</protein>
<dbReference type="PANTHER" id="PTHR12459:SF6">
    <property type="entry name" value="GB|AAD46013.1"/>
    <property type="match status" value="1"/>
</dbReference>
<feature type="region of interest" description="Disordered" evidence="1">
    <location>
        <begin position="1"/>
        <end position="21"/>
    </location>
</feature>
<keyword evidence="2" id="KW-1133">Transmembrane helix</keyword>
<dbReference type="GeneID" id="63822733"/>
<dbReference type="STRING" id="1314785.A0A165E9N9"/>
<dbReference type="OrthoDB" id="291792at2759"/>
<dbReference type="InterPro" id="IPR026749">
    <property type="entry name" value="Tmem135"/>
</dbReference>
<sequence>MSPSESPPSSSSDNADSDAAHQPISRVPSFMQIPFAPKRAVASFENLVVLANYEERLREARRIVWRDRGEKPADLSDLWECLEHAGRGGMRAGWLGFSIRAGVNLILLMTRIKKIPRKYRFALVRRAAFGEDSVRFAAMLGSFVAIYKLVLNALPILLPFPPPNLPTHRSTSHTRSRSLFRASLRASSHPSDSPFQPDDGDLAVDVDGVKAGKRRGSRHARLSASAQAHQVWVRKQTRRWYSILAGSLAGGFAVLFEKRGRRAAIGQQMFVRGLQGSFNSFSSKHGVSIPNGDVLVFSLCCAQIMYAWFVRPETLPRSYDTWIATASKVYRETLSIQRDMVRDGTFKIKEMQALVAKKDTTPFNRTDMLVRIARASLPPPQQSFGSPFVPCSALHPWFDSCTITQLDRFVSVFRWMLPIYGALHLIPMLLFRRARVWREPMHMLLRAGWGTVRSSAFLGVFVFIYQSLFCLKHNLYEDLTALRTDAARASTHPFLAALARALPQPLVDSLVARRAYYVLGLAAGLSLFVEDKHRREELAMYVLPKSLESAWLMARGRGWVMHTGQWGEVLLTAVGMGMVMVRWVSGTSGR</sequence>
<feature type="compositionally biased region" description="Low complexity" evidence="1">
    <location>
        <begin position="1"/>
        <end position="14"/>
    </location>
</feature>
<evidence type="ECO:0008006" key="5">
    <source>
        <dbReference type="Google" id="ProtNLM"/>
    </source>
</evidence>
<keyword evidence="4" id="KW-1185">Reference proteome</keyword>